<evidence type="ECO:0000313" key="3">
    <source>
        <dbReference type="EMBL" id="MDX8495336.1"/>
    </source>
</evidence>
<dbReference type="InterPro" id="IPR006311">
    <property type="entry name" value="TAT_signal"/>
</dbReference>
<dbReference type="Gene3D" id="1.10.3360.10">
    <property type="entry name" value="VPA0735-like domain"/>
    <property type="match status" value="1"/>
</dbReference>
<proteinExistence type="predicted"/>
<dbReference type="InterPro" id="IPR037050">
    <property type="entry name" value="DUF1254_sf"/>
</dbReference>
<dbReference type="EMBL" id="JAVIJC010000037">
    <property type="protein sequence ID" value="MDX8495336.1"/>
    <property type="molecule type" value="Genomic_DNA"/>
</dbReference>
<sequence length="528" mass="57987">MKSWASSQQQSEYAMNSQTTITRRDMLLVGSAVAAVTALPAMPAIAGAQTTSTRPKFATDIPPSIVTPNSLETRLGALRFFDGFPDDATVQKVYNNLDFQRATQAFLTAMPAASLVAMRKGIRSFGPDNQTVIIFESLMDSRSLFLTANTETVYAMAWVNLRNGPVAIESPPNTLGLVDDFWFHYVADLGNAGPDKGRGGKFLFLPPDYKGNEPEGYHIFKSPTYGNWLATRGFLVNGDPKPAAERFKKTLRIYPLAQAANPPETKFVNVSGKEFNTIHAMDVSFFDEVNEVVQEEPNDAIDPETLGLLASIGIEKGKPFAPDDRMRKILTEAAAVGSATARALAYRPRDKEGFFYPNSAWGTPFVGGSYQFERNGVRLLDARSFFFFYATGTTPAMATKMVGAGSQYAVAFVDAKGQPLDGGKNYRLHLPANIPAKNFWSILLYDNQTRSMLQTDEPHPSIGSQKAGVVVNPDTSVDVYLGPKPPPGKESNWVQTIPGKGFNVILRLYGPEQSWFDKTWRPGEIEEV</sequence>
<comment type="caution">
    <text evidence="3">The sequence shown here is derived from an EMBL/GenBank/DDBJ whole genome shotgun (WGS) entry which is preliminary data.</text>
</comment>
<dbReference type="PANTHER" id="PTHR36509">
    <property type="entry name" value="BLL3101 PROTEIN"/>
    <property type="match status" value="1"/>
</dbReference>
<dbReference type="Proteomes" id="UP001271249">
    <property type="component" value="Unassembled WGS sequence"/>
</dbReference>
<dbReference type="PROSITE" id="PS51318">
    <property type="entry name" value="TAT"/>
    <property type="match status" value="1"/>
</dbReference>
<dbReference type="InterPro" id="IPR010679">
    <property type="entry name" value="DUF1254"/>
</dbReference>
<evidence type="ECO:0000259" key="1">
    <source>
        <dbReference type="Pfam" id="PF06742"/>
    </source>
</evidence>
<gene>
    <name evidence="3" type="ORF">RFN29_27640</name>
</gene>
<evidence type="ECO:0000313" key="4">
    <source>
        <dbReference type="Proteomes" id="UP001271249"/>
    </source>
</evidence>
<evidence type="ECO:0000259" key="2">
    <source>
        <dbReference type="Pfam" id="PF06863"/>
    </source>
</evidence>
<dbReference type="SUPFAM" id="SSF160935">
    <property type="entry name" value="VPA0735-like"/>
    <property type="match status" value="1"/>
</dbReference>
<accession>A0ABU4Z8U7</accession>
<organism evidence="3 4">
    <name type="scientific">Mesorhizobium captivum</name>
    <dbReference type="NCBI Taxonomy" id="3072319"/>
    <lineage>
        <taxon>Bacteria</taxon>
        <taxon>Pseudomonadati</taxon>
        <taxon>Pseudomonadota</taxon>
        <taxon>Alphaproteobacteria</taxon>
        <taxon>Hyphomicrobiales</taxon>
        <taxon>Phyllobacteriaceae</taxon>
        <taxon>Mesorhizobium</taxon>
    </lineage>
</organism>
<protein>
    <submittedName>
        <fullName evidence="3">DUF1254 domain-containing protein</fullName>
    </submittedName>
</protein>
<name>A0ABU4Z8U7_9HYPH</name>
<dbReference type="Pfam" id="PF06863">
    <property type="entry name" value="DUF1254"/>
    <property type="match status" value="1"/>
</dbReference>
<feature type="domain" description="DUF1254" evidence="2">
    <location>
        <begin position="136"/>
        <end position="255"/>
    </location>
</feature>
<reference evidence="3 4" key="1">
    <citation type="submission" date="2023-08" db="EMBL/GenBank/DDBJ databases">
        <title>Implementing the SeqCode for naming new Mesorhizobium species isolated from Vachellia karroo root nodules.</title>
        <authorList>
            <person name="Van Lill M."/>
        </authorList>
    </citation>
    <scope>NUCLEOTIDE SEQUENCE [LARGE SCALE GENOMIC DNA]</scope>
    <source>
        <strain evidence="3 4">VK22B</strain>
    </source>
</reference>
<dbReference type="Gene3D" id="2.60.120.600">
    <property type="entry name" value="Domain of unknown function DUF1214, C-terminal domain"/>
    <property type="match status" value="1"/>
</dbReference>
<dbReference type="Pfam" id="PF06742">
    <property type="entry name" value="DUF1214"/>
    <property type="match status" value="1"/>
</dbReference>
<dbReference type="InterPro" id="IPR010621">
    <property type="entry name" value="DUF1214"/>
</dbReference>
<dbReference type="RefSeq" id="WP_320229115.1">
    <property type="nucleotide sequence ID" value="NZ_JAVIJB010000037.1"/>
</dbReference>
<dbReference type="PANTHER" id="PTHR36509:SF3">
    <property type="entry name" value="SIGNAL PEPTIDE PROTEIN"/>
    <property type="match status" value="1"/>
</dbReference>
<dbReference type="Gene3D" id="2.60.40.1610">
    <property type="entry name" value="Domain of unknown function DUF1254"/>
    <property type="match status" value="1"/>
</dbReference>
<feature type="domain" description="DUF1214" evidence="1">
    <location>
        <begin position="406"/>
        <end position="513"/>
    </location>
</feature>
<keyword evidence="4" id="KW-1185">Reference proteome</keyword>
<dbReference type="InterPro" id="IPR037049">
    <property type="entry name" value="DUF1214_C_sf"/>
</dbReference>